<evidence type="ECO:0000313" key="1">
    <source>
        <dbReference type="EMBL" id="EFE48327.1"/>
    </source>
</evidence>
<sequence>MMVMLLFEMGLPMLCYFLAGAKNVACFFRRPLLRGMMESSPMRAEGMRLICRNRKGVCLNDRAAKFD</sequence>
<accession>D4DV50</accession>
<gene>
    <name evidence="1" type="ORF">NEIELOOT_02966</name>
</gene>
<name>D4DV50_NEIEG</name>
<dbReference type="EMBL" id="ADBF01000256">
    <property type="protein sequence ID" value="EFE48327.1"/>
    <property type="molecule type" value="Genomic_DNA"/>
</dbReference>
<proteinExistence type="predicted"/>
<protein>
    <submittedName>
        <fullName evidence="1">Uncharacterized protein</fullName>
    </submittedName>
</protein>
<dbReference type="AlphaFoldDB" id="D4DV50"/>
<evidence type="ECO:0000313" key="2">
    <source>
        <dbReference type="Proteomes" id="UP000005536"/>
    </source>
</evidence>
<organism evidence="1 2">
    <name type="scientific">Neisseria elongata subsp. glycolytica ATCC 29315</name>
    <dbReference type="NCBI Taxonomy" id="546263"/>
    <lineage>
        <taxon>Bacteria</taxon>
        <taxon>Pseudomonadati</taxon>
        <taxon>Pseudomonadota</taxon>
        <taxon>Betaproteobacteria</taxon>
        <taxon>Neisseriales</taxon>
        <taxon>Neisseriaceae</taxon>
        <taxon>Neisseria</taxon>
    </lineage>
</organism>
<comment type="caution">
    <text evidence="1">The sequence shown here is derived from an EMBL/GenBank/DDBJ whole genome shotgun (WGS) entry which is preliminary data.</text>
</comment>
<reference evidence="1 2" key="1">
    <citation type="submission" date="2010-02" db="EMBL/GenBank/DDBJ databases">
        <authorList>
            <person name="Weinstock G."/>
            <person name="Sodergren E."/>
            <person name="Clifton S."/>
            <person name="Fulton L."/>
            <person name="Fulton B."/>
            <person name="Courtney L."/>
            <person name="Fronick C."/>
            <person name="Harrison M."/>
            <person name="Strong C."/>
            <person name="Farmer C."/>
            <person name="Delahaunty K."/>
            <person name="Markovic C."/>
            <person name="Hall O."/>
            <person name="Minx P."/>
            <person name="Tomlinson C."/>
            <person name="Mitreva M."/>
            <person name="Nelson J."/>
            <person name="Hou S."/>
            <person name="Wollam A."/>
            <person name="Pepin K.H."/>
            <person name="Johnson M."/>
            <person name="Bhonagiri V."/>
            <person name="Zhang X."/>
            <person name="Suruliraj S."/>
            <person name="Warren W."/>
            <person name="Chinwalla A."/>
            <person name="Mardis E.R."/>
            <person name="Wilson R.K."/>
        </authorList>
    </citation>
    <scope>NUCLEOTIDE SEQUENCE [LARGE SCALE GENOMIC DNA]</scope>
    <source>
        <strain evidence="1 2">ATCC 29315</strain>
    </source>
</reference>
<dbReference type="Proteomes" id="UP000005536">
    <property type="component" value="Unassembled WGS sequence"/>
</dbReference>